<protein>
    <submittedName>
        <fullName evidence="4">Response regulator</fullName>
    </submittedName>
</protein>
<dbReference type="STRING" id="1132855.GCA_000384255_01968"/>
<proteinExistence type="predicted"/>
<comment type="caution">
    <text evidence="2">Lacks conserved residue(s) required for the propagation of feature annotation.</text>
</comment>
<evidence type="ECO:0000256" key="1">
    <source>
        <dbReference type="ARBA" id="ARBA00022553"/>
    </source>
</evidence>
<dbReference type="EMBL" id="DNAA01000116">
    <property type="protein sequence ID" value="HBA08942.1"/>
    <property type="molecule type" value="Genomic_DNA"/>
</dbReference>
<feature type="domain" description="Response regulatory" evidence="3">
    <location>
        <begin position="3"/>
        <end position="119"/>
    </location>
</feature>
<comment type="caution">
    <text evidence="4">The sequence shown here is derived from an EMBL/GenBank/DDBJ whole genome shotgun (WGS) entry which is preliminary data.</text>
</comment>
<dbReference type="GO" id="GO:0000160">
    <property type="term" value="P:phosphorelay signal transduction system"/>
    <property type="evidence" value="ECO:0007669"/>
    <property type="project" value="InterPro"/>
</dbReference>
<name>A0A351RA71_9PROT</name>
<reference evidence="4 5" key="1">
    <citation type="journal article" date="2018" name="Nat. Biotechnol.">
        <title>A standardized bacterial taxonomy based on genome phylogeny substantially revises the tree of life.</title>
        <authorList>
            <person name="Parks D.H."/>
            <person name="Chuvochina M."/>
            <person name="Waite D.W."/>
            <person name="Rinke C."/>
            <person name="Skarshewski A."/>
            <person name="Chaumeil P.A."/>
            <person name="Hugenholtz P."/>
        </authorList>
    </citation>
    <scope>NUCLEOTIDE SEQUENCE [LARGE SCALE GENOMIC DNA]</scope>
    <source>
        <strain evidence="4">UBA9958</strain>
    </source>
</reference>
<dbReference type="PROSITE" id="PS50110">
    <property type="entry name" value="RESPONSE_REGULATORY"/>
    <property type="match status" value="1"/>
</dbReference>
<accession>A0A351RA71</accession>
<dbReference type="PANTHER" id="PTHR44591">
    <property type="entry name" value="STRESS RESPONSE REGULATOR PROTEIN 1"/>
    <property type="match status" value="1"/>
</dbReference>
<keyword evidence="1" id="KW-0597">Phosphoprotein</keyword>
<gene>
    <name evidence="4" type="ORF">DCW48_04845</name>
</gene>
<evidence type="ECO:0000256" key="2">
    <source>
        <dbReference type="PROSITE-ProRule" id="PRU00169"/>
    </source>
</evidence>
<dbReference type="Pfam" id="PF00072">
    <property type="entry name" value="Response_reg"/>
    <property type="match status" value="1"/>
</dbReference>
<evidence type="ECO:0000313" key="5">
    <source>
        <dbReference type="Proteomes" id="UP000264313"/>
    </source>
</evidence>
<dbReference type="Gene3D" id="3.40.50.2300">
    <property type="match status" value="1"/>
</dbReference>
<organism evidence="4 5">
    <name type="scientific">Methylotenera mobilis</name>
    <dbReference type="NCBI Taxonomy" id="359408"/>
    <lineage>
        <taxon>Bacteria</taxon>
        <taxon>Pseudomonadati</taxon>
        <taxon>Pseudomonadota</taxon>
        <taxon>Betaproteobacteria</taxon>
        <taxon>Nitrosomonadales</taxon>
        <taxon>Methylophilaceae</taxon>
        <taxon>Methylotenera</taxon>
    </lineage>
</organism>
<dbReference type="AlphaFoldDB" id="A0A351RA71"/>
<dbReference type="InterPro" id="IPR011006">
    <property type="entry name" value="CheY-like_superfamily"/>
</dbReference>
<dbReference type="InterPro" id="IPR050595">
    <property type="entry name" value="Bact_response_regulator"/>
</dbReference>
<sequence length="125" mass="14154">MERMLIVDEGYDLHNSLLLTFGYGEYKITQAMNENQAIKVAETEHPEIIIVNLTGDNESELATCKKLKSIPQLHHSHIILLTSQYQQDETSKHIESVANYCLPKPFCPNNLTTVLTGIRSKKLLS</sequence>
<dbReference type="InterPro" id="IPR001789">
    <property type="entry name" value="Sig_transdc_resp-reg_receiver"/>
</dbReference>
<dbReference type="PANTHER" id="PTHR44591:SF22">
    <property type="entry name" value="CHEY SUBFAMILY"/>
    <property type="match status" value="1"/>
</dbReference>
<dbReference type="Proteomes" id="UP000264313">
    <property type="component" value="Unassembled WGS sequence"/>
</dbReference>
<evidence type="ECO:0000259" key="3">
    <source>
        <dbReference type="PROSITE" id="PS50110"/>
    </source>
</evidence>
<evidence type="ECO:0000313" key="4">
    <source>
        <dbReference type="EMBL" id="HBA08942.1"/>
    </source>
</evidence>
<dbReference type="SUPFAM" id="SSF52172">
    <property type="entry name" value="CheY-like"/>
    <property type="match status" value="1"/>
</dbReference>